<dbReference type="InterPro" id="IPR009057">
    <property type="entry name" value="Homeodomain-like_sf"/>
</dbReference>
<reference evidence="5 6" key="1">
    <citation type="submission" date="2021-02" db="EMBL/GenBank/DDBJ databases">
        <title>Genome Streptomyces sp. RHZ10.</title>
        <authorList>
            <person name="Besaury L."/>
        </authorList>
    </citation>
    <scope>NUCLEOTIDE SEQUENCE [LARGE SCALE GENOMIC DNA]</scope>
    <source>
        <strain evidence="5 6">RHZ10</strain>
    </source>
</reference>
<dbReference type="InterPro" id="IPR018060">
    <property type="entry name" value="HTH_AraC"/>
</dbReference>
<keyword evidence="2" id="KW-0238">DNA-binding</keyword>
<dbReference type="PROSITE" id="PS00041">
    <property type="entry name" value="HTH_ARAC_FAMILY_1"/>
    <property type="match status" value="1"/>
</dbReference>
<evidence type="ECO:0000313" key="5">
    <source>
        <dbReference type="EMBL" id="MBM7054540.1"/>
    </source>
</evidence>
<dbReference type="InterPro" id="IPR018062">
    <property type="entry name" value="HTH_AraC-typ_CS"/>
</dbReference>
<evidence type="ECO:0000256" key="3">
    <source>
        <dbReference type="ARBA" id="ARBA00023163"/>
    </source>
</evidence>
<dbReference type="PANTHER" id="PTHR46796:SF7">
    <property type="entry name" value="ARAC FAMILY TRANSCRIPTIONAL REGULATOR"/>
    <property type="match status" value="1"/>
</dbReference>
<dbReference type="InterPro" id="IPR050204">
    <property type="entry name" value="AraC_XylS_family_regulators"/>
</dbReference>
<dbReference type="EMBL" id="JAFEUF010000044">
    <property type="protein sequence ID" value="MBM7054540.1"/>
    <property type="molecule type" value="Genomic_DNA"/>
</dbReference>
<evidence type="ECO:0000256" key="2">
    <source>
        <dbReference type="ARBA" id="ARBA00023125"/>
    </source>
</evidence>
<accession>A0ABS2HV82</accession>
<protein>
    <submittedName>
        <fullName evidence="5">Helix-turn-helix domain-containing protein</fullName>
    </submittedName>
</protein>
<name>A0ABS2HV82_9ACTN</name>
<dbReference type="Gene3D" id="1.10.10.60">
    <property type="entry name" value="Homeodomain-like"/>
    <property type="match status" value="1"/>
</dbReference>
<evidence type="ECO:0000259" key="4">
    <source>
        <dbReference type="PROSITE" id="PS01124"/>
    </source>
</evidence>
<dbReference type="Proteomes" id="UP000712045">
    <property type="component" value="Unassembled WGS sequence"/>
</dbReference>
<dbReference type="PROSITE" id="PS01124">
    <property type="entry name" value="HTH_ARAC_FAMILY_2"/>
    <property type="match status" value="1"/>
</dbReference>
<keyword evidence="1" id="KW-0805">Transcription regulation</keyword>
<organism evidence="5 6">
    <name type="scientific">Streptomyces durocortorensis</name>
    <dbReference type="NCBI Taxonomy" id="2811104"/>
    <lineage>
        <taxon>Bacteria</taxon>
        <taxon>Bacillati</taxon>
        <taxon>Actinomycetota</taxon>
        <taxon>Actinomycetes</taxon>
        <taxon>Kitasatosporales</taxon>
        <taxon>Streptomycetaceae</taxon>
        <taxon>Streptomyces</taxon>
    </lineage>
</organism>
<dbReference type="PANTHER" id="PTHR46796">
    <property type="entry name" value="HTH-TYPE TRANSCRIPTIONAL ACTIVATOR RHAS-RELATED"/>
    <property type="match status" value="1"/>
</dbReference>
<evidence type="ECO:0000256" key="1">
    <source>
        <dbReference type="ARBA" id="ARBA00023015"/>
    </source>
</evidence>
<dbReference type="SUPFAM" id="SSF46689">
    <property type="entry name" value="Homeodomain-like"/>
    <property type="match status" value="2"/>
</dbReference>
<sequence>MNRLEQPLKVDQLARHAAMSRRTFIRRFGEETGMPPMRWLTLQRVLAARRLLETSDWSVERIAAASGLGTAANFRISFRRETGSLPSDYRRRHRLAADVRG</sequence>
<comment type="caution">
    <text evidence="5">The sequence shown here is derived from an EMBL/GenBank/DDBJ whole genome shotgun (WGS) entry which is preliminary data.</text>
</comment>
<dbReference type="RefSeq" id="WP_205082708.1">
    <property type="nucleotide sequence ID" value="NZ_JAFEUF010000044.1"/>
</dbReference>
<evidence type="ECO:0000313" key="6">
    <source>
        <dbReference type="Proteomes" id="UP000712045"/>
    </source>
</evidence>
<feature type="domain" description="HTH araC/xylS-type" evidence="4">
    <location>
        <begin position="1"/>
        <end position="92"/>
    </location>
</feature>
<keyword evidence="6" id="KW-1185">Reference proteome</keyword>
<gene>
    <name evidence="5" type="ORF">JS521_11870</name>
</gene>
<keyword evidence="3" id="KW-0804">Transcription</keyword>
<proteinExistence type="predicted"/>
<dbReference type="SMART" id="SM00342">
    <property type="entry name" value="HTH_ARAC"/>
    <property type="match status" value="1"/>
</dbReference>
<dbReference type="Pfam" id="PF12833">
    <property type="entry name" value="HTH_18"/>
    <property type="match status" value="1"/>
</dbReference>